<keyword evidence="4" id="KW-1185">Reference proteome</keyword>
<organism evidence="3 4">
    <name type="scientific">Vicia faba</name>
    <name type="common">Broad bean</name>
    <name type="synonym">Faba vulgaris</name>
    <dbReference type="NCBI Taxonomy" id="3906"/>
    <lineage>
        <taxon>Eukaryota</taxon>
        <taxon>Viridiplantae</taxon>
        <taxon>Streptophyta</taxon>
        <taxon>Embryophyta</taxon>
        <taxon>Tracheophyta</taxon>
        <taxon>Spermatophyta</taxon>
        <taxon>Magnoliopsida</taxon>
        <taxon>eudicotyledons</taxon>
        <taxon>Gunneridae</taxon>
        <taxon>Pentapetalae</taxon>
        <taxon>rosids</taxon>
        <taxon>fabids</taxon>
        <taxon>Fabales</taxon>
        <taxon>Fabaceae</taxon>
        <taxon>Papilionoideae</taxon>
        <taxon>50 kb inversion clade</taxon>
        <taxon>NPAAA clade</taxon>
        <taxon>Hologalegina</taxon>
        <taxon>IRL clade</taxon>
        <taxon>Fabeae</taxon>
        <taxon>Vicia</taxon>
    </lineage>
</organism>
<dbReference type="EMBL" id="OX451741">
    <property type="protein sequence ID" value="CAI8617708.1"/>
    <property type="molecule type" value="Genomic_DNA"/>
</dbReference>
<evidence type="ECO:0000313" key="4">
    <source>
        <dbReference type="Proteomes" id="UP001157006"/>
    </source>
</evidence>
<reference evidence="3 4" key="1">
    <citation type="submission" date="2023-01" db="EMBL/GenBank/DDBJ databases">
        <authorList>
            <person name="Kreplak J."/>
        </authorList>
    </citation>
    <scope>NUCLEOTIDE SEQUENCE [LARGE SCALE GENOMIC DNA]</scope>
</reference>
<evidence type="ECO:0000256" key="1">
    <source>
        <dbReference type="SAM" id="MobiDB-lite"/>
    </source>
</evidence>
<accession>A0AAV1B5V5</accession>
<gene>
    <name evidence="3" type="ORF">VFH_VI089160</name>
</gene>
<name>A0AAV1B5V5_VICFA</name>
<proteinExistence type="predicted"/>
<dbReference type="AlphaFoldDB" id="A0AAV1B5V5"/>
<feature type="signal peptide" evidence="2">
    <location>
        <begin position="1"/>
        <end position="20"/>
    </location>
</feature>
<evidence type="ECO:0000313" key="3">
    <source>
        <dbReference type="EMBL" id="CAI8617708.1"/>
    </source>
</evidence>
<evidence type="ECO:0000256" key="2">
    <source>
        <dbReference type="SAM" id="SignalP"/>
    </source>
</evidence>
<feature type="chain" id="PRO_5043818914" description="Secreted protein" evidence="2">
    <location>
        <begin position="21"/>
        <end position="102"/>
    </location>
</feature>
<keyword evidence="2" id="KW-0732">Signal</keyword>
<evidence type="ECO:0008006" key="5">
    <source>
        <dbReference type="Google" id="ProtNLM"/>
    </source>
</evidence>
<dbReference type="Proteomes" id="UP001157006">
    <property type="component" value="Chromosome 6"/>
</dbReference>
<feature type="region of interest" description="Disordered" evidence="1">
    <location>
        <begin position="39"/>
        <end position="60"/>
    </location>
</feature>
<protein>
    <recommendedName>
        <fullName evidence="5">Secreted protein</fullName>
    </recommendedName>
</protein>
<sequence length="102" mass="11620">MKNLHFLLLLLSAQLQSTNKQQYASQNTQGAIVSAKLKNRRKKGRVKHLSSLSSSENSLSLPRHNPQVFNQVRLAFFLARLHMLCLFGSTLPPSEFEFVSFF</sequence>
<feature type="compositionally biased region" description="Low complexity" evidence="1">
    <location>
        <begin position="49"/>
        <end position="60"/>
    </location>
</feature>
<feature type="compositionally biased region" description="Basic residues" evidence="1">
    <location>
        <begin position="39"/>
        <end position="48"/>
    </location>
</feature>